<sequence>MKGWSYVWLVLLGLGLGLGGCSDGDDGQDGAPGPEGPPGESGWPPYPIVQSVSQASDLVLVVDPSATVISGDQPFQIRFTAQGRSPAGAEQAFHGLSKVAVYVSHQAPAENNEAQSIWVNHAMANGAGFSMYCTPSGITTDRGGNEVQACTLVEDPEAPGTYTGTWEHEGNAPVVMDSDPNALHRIMVRSYDVVDHNGMPIPDKLLSTVQDYIPASGDAADSVKDIVSNQACARCHGTLNGFAEDDIRLAAIDAHHNYQQVENCIACHNRALALGDADNGSGEDPKGFNPDFAPMVHRLHAGHHLADALVGDAKAEFSHIGYPARGTECVLCHDNGDGWQVASVQACESCHINFTSDDSLVLNHDGVTDDACVNCHGSGNLSPANAHRVGDTELAKAVLTMSVASFERDAVSGDMTAVFDVMVNGAAVADGFDLTPYHAGKGVLPEITITAVNANGFADYGRHKAFHLDNMTAVGGQLTSVLAAADAMVFADGDTVVFAPHFAVCTQGGELVASDPALEVGPRQPICVDGGIQSPVAIFEYAVVGGGAEPVMLQTDTPERMSVDVAKCNSCHDDLTLVKKAYGNSELAQCSQCHNSSNAGSYHAGVNLFVTNTSGDVEMEQVPNQYFNRDLMTVSHRFHSGAWDLDDPHAVFILDNELTGYPQQLNHCAACHKDDLSLFAEDGGLRSAKRQVQVEYPPFSGNLYQVSPVTEACRSCHVHNTPTALSHFSNNGAVLAEDMSTAVAGVESCGVCHAEGKTFGIDAMHAGSAH</sequence>
<dbReference type="SUPFAM" id="SSF48695">
    <property type="entry name" value="Multiheme cytochromes"/>
    <property type="match status" value="1"/>
</dbReference>
<feature type="domain" description="Outer membrane cytochrome MtrC/MtrF-like" evidence="3">
    <location>
        <begin position="224"/>
        <end position="380"/>
    </location>
</feature>
<dbReference type="STRING" id="299255.SAMN02745129_4207"/>
<dbReference type="InterPro" id="IPR036280">
    <property type="entry name" value="Multihaem_cyt_sf"/>
</dbReference>
<dbReference type="PANTHER" id="PTHR35038">
    <property type="entry name" value="DISSIMILATORY SULFITE REDUCTASE SIRA"/>
    <property type="match status" value="1"/>
</dbReference>
<feature type="region of interest" description="Disordered" evidence="2">
    <location>
        <begin position="23"/>
        <end position="45"/>
    </location>
</feature>
<dbReference type="PROSITE" id="PS51257">
    <property type="entry name" value="PROKAR_LIPOPROTEIN"/>
    <property type="match status" value="1"/>
</dbReference>
<evidence type="ECO:0000256" key="2">
    <source>
        <dbReference type="SAM" id="MobiDB-lite"/>
    </source>
</evidence>
<dbReference type="GO" id="GO:0016491">
    <property type="term" value="F:oxidoreductase activity"/>
    <property type="evidence" value="ECO:0007669"/>
    <property type="project" value="TreeGrafter"/>
</dbReference>
<accession>A0A1M5YGG7</accession>
<dbReference type="Pfam" id="PF22113">
    <property type="entry name" value="Mtrc-MtrF_II-IV_dom"/>
    <property type="match status" value="2"/>
</dbReference>
<evidence type="ECO:0000259" key="3">
    <source>
        <dbReference type="Pfam" id="PF22113"/>
    </source>
</evidence>
<feature type="domain" description="Outer membrane cytochrome MtrC/MtrF-like" evidence="3">
    <location>
        <begin position="560"/>
        <end position="765"/>
    </location>
</feature>
<keyword evidence="1" id="KW-0732">Signal</keyword>
<gene>
    <name evidence="4" type="ORF">SAMN02745129_4207</name>
</gene>
<keyword evidence="5" id="KW-1185">Reference proteome</keyword>
<evidence type="ECO:0000313" key="4">
    <source>
        <dbReference type="EMBL" id="SHI10984.1"/>
    </source>
</evidence>
<dbReference type="InterPro" id="IPR054337">
    <property type="entry name" value="Mtrc-MtrF-like_dom_II/IV"/>
</dbReference>
<dbReference type="EMBL" id="FQXG01000007">
    <property type="protein sequence ID" value="SHI10984.1"/>
    <property type="molecule type" value="Genomic_DNA"/>
</dbReference>
<dbReference type="NCBIfam" id="TIGR03507">
    <property type="entry name" value="decahem_SO1788"/>
    <property type="match status" value="1"/>
</dbReference>
<dbReference type="InterPro" id="IPR051829">
    <property type="entry name" value="Multiheme_Cytochr_ET"/>
</dbReference>
<evidence type="ECO:0000313" key="5">
    <source>
        <dbReference type="Proteomes" id="UP000184268"/>
    </source>
</evidence>
<dbReference type="Proteomes" id="UP000184268">
    <property type="component" value="Unassembled WGS sequence"/>
</dbReference>
<reference evidence="4 5" key="1">
    <citation type="submission" date="2016-11" db="EMBL/GenBank/DDBJ databases">
        <authorList>
            <person name="Jaros S."/>
            <person name="Januszkiewicz K."/>
            <person name="Wedrychowicz H."/>
        </authorList>
    </citation>
    <scope>NUCLEOTIDE SEQUENCE [LARGE SCALE GENOMIC DNA]</scope>
    <source>
        <strain evidence="4 5">DSM 16917</strain>
    </source>
</reference>
<name>A0A1M5YGG7_9GAMM</name>
<proteinExistence type="predicted"/>
<dbReference type="AlphaFoldDB" id="A0A1M5YGG7"/>
<organism evidence="4 5">
    <name type="scientific">Ferrimonas marina</name>
    <dbReference type="NCBI Taxonomy" id="299255"/>
    <lineage>
        <taxon>Bacteria</taxon>
        <taxon>Pseudomonadati</taxon>
        <taxon>Pseudomonadota</taxon>
        <taxon>Gammaproteobacteria</taxon>
        <taxon>Alteromonadales</taxon>
        <taxon>Ferrimonadaceae</taxon>
        <taxon>Ferrimonas</taxon>
    </lineage>
</organism>
<protein>
    <submittedName>
        <fullName evidence="4">Decaheme c-type cytochrome, OmcA/MtrC family</fullName>
    </submittedName>
</protein>
<dbReference type="InterPro" id="IPR020014">
    <property type="entry name" value="Decahaem_cyt-c_OmcA/MtrC"/>
</dbReference>
<dbReference type="Gene3D" id="3.90.10.10">
    <property type="entry name" value="Cytochrome C3"/>
    <property type="match status" value="1"/>
</dbReference>
<evidence type="ECO:0000256" key="1">
    <source>
        <dbReference type="ARBA" id="ARBA00022729"/>
    </source>
</evidence>
<dbReference type="PANTHER" id="PTHR35038:SF6">
    <property type="entry name" value="SURFACE LOCALIZED DECAHEME CYTOCHROME C LIPOPROTEIN"/>
    <property type="match status" value="1"/>
</dbReference>